<feature type="domain" description="Ketoreductase" evidence="3">
    <location>
        <begin position="8"/>
        <end position="173"/>
    </location>
</feature>
<dbReference type="RefSeq" id="WP_108313347.1">
    <property type="nucleotide sequence ID" value="NZ_NESN01000005.1"/>
</dbReference>
<evidence type="ECO:0000259" key="3">
    <source>
        <dbReference type="SMART" id="SM00822"/>
    </source>
</evidence>
<evidence type="ECO:0000313" key="4">
    <source>
        <dbReference type="EMBL" id="PUE51890.1"/>
    </source>
</evidence>
<dbReference type="Gene3D" id="3.40.50.720">
    <property type="entry name" value="NAD(P)-binding Rossmann-like Domain"/>
    <property type="match status" value="1"/>
</dbReference>
<dbReference type="PRINTS" id="PR00081">
    <property type="entry name" value="GDHRDH"/>
</dbReference>
<dbReference type="PRINTS" id="PR00080">
    <property type="entry name" value="SDRFAMILY"/>
</dbReference>
<comment type="caution">
    <text evidence="4">The sequence shown here is derived from an EMBL/GenBank/DDBJ whole genome shotgun (WGS) entry which is preliminary data.</text>
</comment>
<dbReference type="Pfam" id="PF00106">
    <property type="entry name" value="adh_short"/>
    <property type="match status" value="1"/>
</dbReference>
<reference evidence="4 5" key="1">
    <citation type="submission" date="2017-04" db="EMBL/GenBank/DDBJ databases">
        <title>Unexpected and diverse lifestyles within the genus Limnohabitans.</title>
        <authorList>
            <person name="Kasalicky V."/>
            <person name="Mehrshad M."/>
            <person name="Andrei S.-A."/>
            <person name="Salcher M."/>
            <person name="Kratochvilova H."/>
            <person name="Simek K."/>
            <person name="Ghai R."/>
        </authorList>
    </citation>
    <scope>NUCLEOTIDE SEQUENCE [LARGE SCALE GENOMIC DNA]</scope>
    <source>
        <strain evidence="4 5">II-B4</strain>
    </source>
</reference>
<organism evidence="4 5">
    <name type="scientific">Limnohabitans parvus II-B4</name>
    <dbReference type="NCBI Taxonomy" id="1293052"/>
    <lineage>
        <taxon>Bacteria</taxon>
        <taxon>Pseudomonadati</taxon>
        <taxon>Pseudomonadota</taxon>
        <taxon>Betaproteobacteria</taxon>
        <taxon>Burkholderiales</taxon>
        <taxon>Comamonadaceae</taxon>
        <taxon>Limnohabitans</taxon>
    </lineage>
</organism>
<dbReference type="CDD" id="cd05233">
    <property type="entry name" value="SDR_c"/>
    <property type="match status" value="1"/>
</dbReference>
<evidence type="ECO:0000256" key="2">
    <source>
        <dbReference type="RuleBase" id="RU000363"/>
    </source>
</evidence>
<dbReference type="SUPFAM" id="SSF51735">
    <property type="entry name" value="NAD(P)-binding Rossmann-fold domains"/>
    <property type="match status" value="1"/>
</dbReference>
<dbReference type="SMART" id="SM00822">
    <property type="entry name" value="PKS_KR"/>
    <property type="match status" value="1"/>
</dbReference>
<proteinExistence type="inferred from homology"/>
<dbReference type="Proteomes" id="UP000250790">
    <property type="component" value="Unassembled WGS sequence"/>
</dbReference>
<dbReference type="InterPro" id="IPR057326">
    <property type="entry name" value="KR_dom"/>
</dbReference>
<dbReference type="EMBL" id="NESN01000005">
    <property type="protein sequence ID" value="PUE51890.1"/>
    <property type="molecule type" value="Genomic_DNA"/>
</dbReference>
<dbReference type="FunFam" id="3.40.50.720:FF:000084">
    <property type="entry name" value="Short-chain dehydrogenase reductase"/>
    <property type="match status" value="1"/>
</dbReference>
<accession>A0A315E1U5</accession>
<dbReference type="InterPro" id="IPR036291">
    <property type="entry name" value="NAD(P)-bd_dom_sf"/>
</dbReference>
<protein>
    <submittedName>
        <fullName evidence="4">3-hydroxyacyl-CoA dehydrogenase</fullName>
    </submittedName>
</protein>
<dbReference type="AlphaFoldDB" id="A0A315E1U5"/>
<gene>
    <name evidence="4" type="ORF">B9Z37_12445</name>
</gene>
<dbReference type="GO" id="GO:0032787">
    <property type="term" value="P:monocarboxylic acid metabolic process"/>
    <property type="evidence" value="ECO:0007669"/>
    <property type="project" value="UniProtKB-ARBA"/>
</dbReference>
<dbReference type="InterPro" id="IPR050259">
    <property type="entry name" value="SDR"/>
</dbReference>
<dbReference type="OrthoDB" id="9786435at2"/>
<sequence length="266" mass="27444">MADELQGRHALITGAGAGIGAAIALQLAQAGCRLTLCGRSQDKLQAQAEALRGQVPDVAVLIAPMDVADEHAVQAAMQQAQARFGPVNILVNNAGQAHSAPFAKTDAALWQQMLNVNLTGTYHCIQAVLPGMLEGAKAGTPGRIINIASTAGLKGYAYVSAYVAAKHGVVGLTKALALELARKGVTVNAICPGYTETDIVREAVQNIVSKTGKSEAEARQVLAASNPQQRLVQPHEVAQSVLWLCAAGSDAINGQSIAIDGGELVS</sequence>
<dbReference type="InterPro" id="IPR002347">
    <property type="entry name" value="SDR_fam"/>
</dbReference>
<comment type="similarity">
    <text evidence="1 2">Belongs to the short-chain dehydrogenases/reductases (SDR) family.</text>
</comment>
<evidence type="ECO:0000313" key="5">
    <source>
        <dbReference type="Proteomes" id="UP000250790"/>
    </source>
</evidence>
<name>A0A315E1U5_9BURK</name>
<keyword evidence="5" id="KW-1185">Reference proteome</keyword>
<dbReference type="PROSITE" id="PS00061">
    <property type="entry name" value="ADH_SHORT"/>
    <property type="match status" value="1"/>
</dbReference>
<dbReference type="PANTHER" id="PTHR42879">
    <property type="entry name" value="3-OXOACYL-(ACYL-CARRIER-PROTEIN) REDUCTASE"/>
    <property type="match status" value="1"/>
</dbReference>
<evidence type="ECO:0000256" key="1">
    <source>
        <dbReference type="ARBA" id="ARBA00006484"/>
    </source>
</evidence>
<dbReference type="PANTHER" id="PTHR42879:SF2">
    <property type="entry name" value="3-OXOACYL-[ACYL-CARRIER-PROTEIN] REDUCTASE FABG"/>
    <property type="match status" value="1"/>
</dbReference>
<dbReference type="InterPro" id="IPR020904">
    <property type="entry name" value="Sc_DH/Rdtase_CS"/>
</dbReference>
<dbReference type="PIRSF" id="PIRSF000126">
    <property type="entry name" value="11-beta-HSD1"/>
    <property type="match status" value="1"/>
</dbReference>